<keyword evidence="4" id="KW-0217">Developmental protein</keyword>
<dbReference type="Pfam" id="PF18876">
    <property type="entry name" value="AFF4_CHD"/>
    <property type="match status" value="2"/>
</dbReference>
<proteinExistence type="inferred from homology"/>
<keyword evidence="6" id="KW-0562">Pair-rule protein</keyword>
<feature type="compositionally biased region" description="Low complexity" evidence="13">
    <location>
        <begin position="879"/>
        <end position="917"/>
    </location>
</feature>
<evidence type="ECO:0000256" key="10">
    <source>
        <dbReference type="ARBA" id="ARBA00023242"/>
    </source>
</evidence>
<keyword evidence="10" id="KW-0539">Nucleus</keyword>
<feature type="compositionally biased region" description="Low complexity" evidence="13">
    <location>
        <begin position="1"/>
        <end position="12"/>
    </location>
</feature>
<dbReference type="GO" id="GO:0032783">
    <property type="term" value="C:super elongation complex"/>
    <property type="evidence" value="ECO:0007669"/>
    <property type="project" value="TreeGrafter"/>
</dbReference>
<feature type="compositionally biased region" description="Basic and acidic residues" evidence="13">
    <location>
        <begin position="60"/>
        <end position="76"/>
    </location>
</feature>
<feature type="compositionally biased region" description="Polar residues" evidence="13">
    <location>
        <begin position="1214"/>
        <end position="1231"/>
    </location>
</feature>
<feature type="compositionally biased region" description="Polar residues" evidence="13">
    <location>
        <begin position="594"/>
        <end position="604"/>
    </location>
</feature>
<evidence type="ECO:0000256" key="7">
    <source>
        <dbReference type="ARBA" id="ARBA00023015"/>
    </source>
</evidence>
<keyword evidence="5" id="KW-0597">Phosphoprotein</keyword>
<feature type="region of interest" description="Disordered" evidence="13">
    <location>
        <begin position="795"/>
        <end position="1110"/>
    </location>
</feature>
<keyword evidence="16" id="KW-1185">Reference proteome</keyword>
<evidence type="ECO:0000256" key="6">
    <source>
        <dbReference type="ARBA" id="ARBA00022788"/>
    </source>
</evidence>
<keyword evidence="9" id="KW-0804">Transcription</keyword>
<feature type="region of interest" description="Disordered" evidence="13">
    <location>
        <begin position="1584"/>
        <end position="1611"/>
    </location>
</feature>
<feature type="compositionally biased region" description="Low complexity" evidence="13">
    <location>
        <begin position="461"/>
        <end position="481"/>
    </location>
</feature>
<feature type="domain" description="AF4/FMR2 C-terminal homology" evidence="14">
    <location>
        <begin position="1476"/>
        <end position="1543"/>
    </location>
</feature>
<evidence type="ECO:0000313" key="15">
    <source>
        <dbReference type="EMBL" id="KAI8042496.1"/>
    </source>
</evidence>
<feature type="region of interest" description="Disordered" evidence="13">
    <location>
        <begin position="667"/>
        <end position="693"/>
    </location>
</feature>
<feature type="compositionally biased region" description="Acidic residues" evidence="13">
    <location>
        <begin position="442"/>
        <end position="453"/>
    </location>
</feature>
<comment type="caution">
    <text evidence="15">The sequence shown here is derived from an EMBL/GenBank/DDBJ whole genome shotgun (WGS) entry which is preliminary data.</text>
</comment>
<evidence type="ECO:0000256" key="3">
    <source>
        <dbReference type="ARBA" id="ARBA00021888"/>
    </source>
</evidence>
<feature type="compositionally biased region" description="Basic and acidic residues" evidence="13">
    <location>
        <begin position="1285"/>
        <end position="1311"/>
    </location>
</feature>
<evidence type="ECO:0000259" key="14">
    <source>
        <dbReference type="Pfam" id="PF18876"/>
    </source>
</evidence>
<evidence type="ECO:0000256" key="9">
    <source>
        <dbReference type="ARBA" id="ARBA00023163"/>
    </source>
</evidence>
<dbReference type="EMBL" id="JAMKOV010000002">
    <property type="protein sequence ID" value="KAI8042496.1"/>
    <property type="molecule type" value="Genomic_DNA"/>
</dbReference>
<feature type="region of interest" description="Disordered" evidence="13">
    <location>
        <begin position="1214"/>
        <end position="1341"/>
    </location>
</feature>
<feature type="compositionally biased region" description="Gly residues" evidence="13">
    <location>
        <begin position="1072"/>
        <end position="1083"/>
    </location>
</feature>
<evidence type="ECO:0000256" key="8">
    <source>
        <dbReference type="ARBA" id="ARBA00023125"/>
    </source>
</evidence>
<dbReference type="PANTHER" id="PTHR10528">
    <property type="entry name" value="AF4/FMR2 FAMILY MEMBER"/>
    <property type="match status" value="1"/>
</dbReference>
<feature type="compositionally biased region" description="Low complexity" evidence="13">
    <location>
        <begin position="1584"/>
        <end position="1602"/>
    </location>
</feature>
<feature type="domain" description="AF4/FMR2 C-terminal homology" evidence="14">
    <location>
        <begin position="1544"/>
        <end position="1683"/>
    </location>
</feature>
<dbReference type="PANTHER" id="PTHR10528:SF17">
    <property type="entry name" value="AF4_FMR2 FAMILY MEMBER LILLI"/>
    <property type="match status" value="1"/>
</dbReference>
<sequence length="1692" mass="180629">MAQQQQQQQQQQHHSNNNNTILLQHQQPQQQQEQLQQYNNNLYSQNYNMEEYERRKRREREKIERQQGIQIDDRETSLFGEPRRLTEGDASITAALGEFGVAREYFNQMAVGISRIAPCSPRLQAPLPPQQGKSLGHSPSSASAGSTSASSATSGLPGQQQQHYQQQQRPPTYLKQADNKPPYNGRGGYPGQPMKNDIPSSSGMAPPRGPPRSSSSSSSNNNNNNNNNINSSSATNNVSSSGGIPASTPLGPPLSTQMPNGREKSFLGPPPPTLHNGTGGRFVPPAVSKRPGAGQQPPPPEKDVNKIISDIASSFWVTPLTSIAATPHAPTRENYNLGAPNKQKYAIDMIGSPPSAEPSPLFPPIAPMSSPIAPLLTTPPQASQLPLGGATGVTTSAGEALAPLHQLPPTPPKAASVVTSPALAKPLKTEKNHSLEKQDSCLENDLELSESDEDPKKEGRSAGNSSNSSESDSSESGSESSSKNDLQHHPNHQQPHQQLQQQQQQQQASIQQQQQQQQVLQQQHRAQPLTSNGAQNKKFRHEIIARGSNTITGLLSSSGFASGGSGGSGANSNASVAAGSGSGGTVSSGGSSSNKTPSPTESNKWTLSRFFHKPANQTNSESVSPGNVSMKVPGILPGGAQIIPESIDVTTAIVKNEKIHDDHMAMEEGEEEDDDEEQHHQQHHQQQQQQQMRYGTGLSVTPVAVKKEAIDAVSDLALGAAIPKNQIKRESAEAHNAARLSDSGTSASGSSSSSSSSSSDSGATGGEVVPMPGPGETLLLPGVPAAITTVMRVPPTQSQKAPPSNSVTLTPILPLPTSPKQRQKKPRKKKVVTSAPILDSSDDDEPLPKHPGLEHSAVSVQAQPAADTVKKGRGRPRKQQQSGGSGNLSSASAGSSSQTKGPTLTAAKKPLAKTPLAMSRARKRDHSSQSSSNGNTPTKKLATPLLVAPALKPKDVHAGSSSSDEDSSSSGGSSSKSSSSSSSSDDTETQNTNCRIVKLNKTGTVPPKALLGSGSSSPSSSGSEQEDLARTQVGGSGQSLAQHMPLFKQLPVSQHSQHSQHLSSSECSSSSGGCGGGGGGGSSSSGEEDEARREKERERKPKNDKNKINTLARIFNPKEGGAKKQGQVVIMDLQEEQQQGKLDAVAQPPAQAPAAVAAVLAKARMTTPTQQQQLGAGLASPARTTTPHLTSLICKIDLSKLSRERIMRLKKLTPAQQNGHLTPKEQGQTTPAAAAAAAVHVMPNGYAAGDTNSATKVKHEHPVKPEPELDAGYEAKFKPSVKQEFQLKQERDRDRERERERERDREREQPPGRRRKRSSSSSSSPYKEKKRKKEKADQLQIGKELLPVPVLLPSNNHERMPNHDRLSYDKLQLLHEDAAAAAAAAAAVVVGGDVSAANGSPSKKLLAMSPLPPPPTVATGALIAPATCNEAVQTTPPTVTSTVATATAAARAPPPAPVTRIIYRSYFDREEEHPSDDHRKNNQFLQEAINRKHAADSERDSFNQVTLYLEAVVYFLLTADAMERCSSEAATYTMYKDTLSLINLRCQSLISLKLFKLRRVNCRAICANLTDFFRVGRDIVNGNTPSSISPSNSVGSQGSGSNTPPGKIVPQDVHNQLSKQNEYLNYVSSAHELWDQADRLVRSGNHIDFFRELDHENGPLTLHSTMHEVFRYVQAGLKTLRDAVSHPTHQSQ</sequence>
<dbReference type="Proteomes" id="UP001059596">
    <property type="component" value="Unassembled WGS sequence"/>
</dbReference>
<feature type="compositionally biased region" description="Low complexity" evidence="13">
    <location>
        <begin position="570"/>
        <end position="579"/>
    </location>
</feature>
<feature type="region of interest" description="Disordered" evidence="13">
    <location>
        <begin position="122"/>
        <end position="304"/>
    </location>
</feature>
<protein>
    <recommendedName>
        <fullName evidence="3">AF4/FMR2 family member lilli</fullName>
    </recommendedName>
    <alternativeName>
        <fullName evidence="12">Protein lilliputian</fullName>
    </alternativeName>
</protein>
<feature type="compositionally biased region" description="Low complexity" evidence="13">
    <location>
        <begin position="492"/>
        <end position="527"/>
    </location>
</feature>
<comment type="subcellular location">
    <subcellularLocation>
        <location evidence="1">Nucleus</location>
    </subcellularLocation>
</comment>
<feature type="compositionally biased region" description="Low complexity" evidence="13">
    <location>
        <begin position="968"/>
        <end position="984"/>
    </location>
</feature>
<evidence type="ECO:0000313" key="16">
    <source>
        <dbReference type="Proteomes" id="UP001059596"/>
    </source>
</evidence>
<feature type="region of interest" description="Disordered" evidence="13">
    <location>
        <begin position="730"/>
        <end position="780"/>
    </location>
</feature>
<feature type="region of interest" description="Disordered" evidence="13">
    <location>
        <begin position="424"/>
        <end position="537"/>
    </location>
</feature>
<feature type="region of interest" description="Disordered" evidence="13">
    <location>
        <begin position="561"/>
        <end position="604"/>
    </location>
</feature>
<feature type="region of interest" description="Disordered" evidence="13">
    <location>
        <begin position="1"/>
        <end position="32"/>
    </location>
</feature>
<evidence type="ECO:0000256" key="1">
    <source>
        <dbReference type="ARBA" id="ARBA00004123"/>
    </source>
</evidence>
<keyword evidence="8" id="KW-0238">DNA-binding</keyword>
<evidence type="ECO:0000256" key="4">
    <source>
        <dbReference type="ARBA" id="ARBA00022473"/>
    </source>
</evidence>
<keyword evidence="7" id="KW-0805">Transcription regulation</keyword>
<organism evidence="15 16">
    <name type="scientific">Drosophila gunungcola</name>
    <name type="common">fruit fly</name>
    <dbReference type="NCBI Taxonomy" id="103775"/>
    <lineage>
        <taxon>Eukaryota</taxon>
        <taxon>Metazoa</taxon>
        <taxon>Ecdysozoa</taxon>
        <taxon>Arthropoda</taxon>
        <taxon>Hexapoda</taxon>
        <taxon>Insecta</taxon>
        <taxon>Pterygota</taxon>
        <taxon>Neoptera</taxon>
        <taxon>Endopterygota</taxon>
        <taxon>Diptera</taxon>
        <taxon>Brachycera</taxon>
        <taxon>Muscomorpha</taxon>
        <taxon>Ephydroidea</taxon>
        <taxon>Drosophilidae</taxon>
        <taxon>Drosophila</taxon>
        <taxon>Sophophora</taxon>
    </lineage>
</organism>
<feature type="compositionally biased region" description="Basic and acidic residues" evidence="13">
    <location>
        <begin position="1260"/>
        <end position="1277"/>
    </location>
</feature>
<feature type="compositionally biased region" description="Low complexity" evidence="13">
    <location>
        <begin position="22"/>
        <end position="32"/>
    </location>
</feature>
<dbReference type="GO" id="GO:0007366">
    <property type="term" value="P:periodic partitioning by pair rule gene"/>
    <property type="evidence" value="ECO:0007669"/>
    <property type="project" value="UniProtKB-KW"/>
</dbReference>
<evidence type="ECO:0000256" key="11">
    <source>
        <dbReference type="ARBA" id="ARBA00024653"/>
    </source>
</evidence>
<name>A0A9P9YSY1_9MUSC</name>
<feature type="compositionally biased region" description="Basic and acidic residues" evidence="13">
    <location>
        <begin position="1090"/>
        <end position="1107"/>
    </location>
</feature>
<feature type="compositionally biased region" description="Low complexity" evidence="13">
    <location>
        <begin position="1053"/>
        <end position="1071"/>
    </location>
</feature>
<feature type="compositionally biased region" description="Low complexity" evidence="13">
    <location>
        <begin position="213"/>
        <end position="241"/>
    </location>
</feature>
<feature type="compositionally biased region" description="Basic and acidic residues" evidence="13">
    <location>
        <begin position="427"/>
        <end position="440"/>
    </location>
</feature>
<dbReference type="InterPro" id="IPR043640">
    <property type="entry name" value="AF4/FMR2_CHD"/>
</dbReference>
<feature type="region of interest" description="Disordered" evidence="13">
    <location>
        <begin position="49"/>
        <end position="76"/>
    </location>
</feature>
<feature type="compositionally biased region" description="Basic residues" evidence="13">
    <location>
        <begin position="821"/>
        <end position="831"/>
    </location>
</feature>
<feature type="compositionally biased region" description="Polar residues" evidence="13">
    <location>
        <begin position="928"/>
        <end position="938"/>
    </location>
</feature>
<evidence type="ECO:0000256" key="2">
    <source>
        <dbReference type="ARBA" id="ARBA00007354"/>
    </source>
</evidence>
<feature type="compositionally biased region" description="Low complexity" evidence="13">
    <location>
        <begin position="1012"/>
        <end position="1023"/>
    </location>
</feature>
<gene>
    <name evidence="15" type="ORF">M5D96_003809</name>
</gene>
<reference evidence="15" key="1">
    <citation type="journal article" date="2023" name="Genome Biol. Evol.">
        <title>Long-read-based Genome Assembly of Drosophila gunungcola Reveals Fewer Chemosensory Genes in Flower-breeding Species.</title>
        <authorList>
            <person name="Negi A."/>
            <person name="Liao B.Y."/>
            <person name="Yeh S.D."/>
        </authorList>
    </citation>
    <scope>NUCLEOTIDE SEQUENCE</scope>
    <source>
        <strain evidence="15">Sukarami</strain>
    </source>
</reference>
<feature type="compositionally biased region" description="Acidic residues" evidence="13">
    <location>
        <begin position="667"/>
        <end position="676"/>
    </location>
</feature>
<evidence type="ECO:0000256" key="13">
    <source>
        <dbReference type="SAM" id="MobiDB-lite"/>
    </source>
</evidence>
<evidence type="ECO:0000256" key="12">
    <source>
        <dbReference type="ARBA" id="ARBA00032149"/>
    </source>
</evidence>
<accession>A0A9P9YSY1</accession>
<feature type="compositionally biased region" description="Low complexity" evidence="13">
    <location>
        <begin position="134"/>
        <end position="168"/>
    </location>
</feature>
<dbReference type="GO" id="GO:0010468">
    <property type="term" value="P:regulation of gene expression"/>
    <property type="evidence" value="ECO:0007669"/>
    <property type="project" value="InterPro"/>
</dbReference>
<feature type="compositionally biased region" description="Polar residues" evidence="13">
    <location>
        <begin position="795"/>
        <end position="807"/>
    </location>
</feature>
<dbReference type="InterPro" id="IPR007797">
    <property type="entry name" value="AF4/FMR2"/>
</dbReference>
<dbReference type="GO" id="GO:0003677">
    <property type="term" value="F:DNA binding"/>
    <property type="evidence" value="ECO:0007669"/>
    <property type="project" value="UniProtKB-KW"/>
</dbReference>
<evidence type="ECO:0000256" key="5">
    <source>
        <dbReference type="ARBA" id="ARBA00022553"/>
    </source>
</evidence>
<comment type="similarity">
    <text evidence="2">Belongs to the AF4 family.</text>
</comment>
<feature type="compositionally biased region" description="Low complexity" evidence="13">
    <location>
        <begin position="741"/>
        <end position="776"/>
    </location>
</feature>
<comment type="function">
    <text evidence="11">Has a role in transcriptional regulation. Acts in parallel with the Ras/MAPK and the PI3K/PKB pathways in the control of cell identity and cellular growth. Essential for regulation of the cytoskeleton and cell growth but not for cell proliferation or growth rate. Required specifically for the microtubule-based basal transport of lipid droplets. Plays a partially redundant function downstream of Raf in cell fate specification in the developing eye. Pair-rule protein that regulates embryonic cellularization, gastrulation and segmentation.</text>
</comment>